<dbReference type="OrthoDB" id="4804352at2759"/>
<accession>A0A010QJ69</accession>
<dbReference type="KEGG" id="cfj:CFIO01_00908"/>
<dbReference type="AlphaFoldDB" id="A0A010QJ69"/>
<keyword evidence="3" id="KW-1185">Reference proteome</keyword>
<comment type="caution">
    <text evidence="2">The sequence shown here is derived from an EMBL/GenBank/DDBJ whole genome shotgun (WGS) entry which is preliminary data.</text>
</comment>
<protein>
    <submittedName>
        <fullName evidence="2">Uncharacterized protein</fullName>
    </submittedName>
</protein>
<dbReference type="Proteomes" id="UP000020467">
    <property type="component" value="Unassembled WGS sequence"/>
</dbReference>
<organism evidence="2 3">
    <name type="scientific">Colletotrichum fioriniae PJ7</name>
    <dbReference type="NCBI Taxonomy" id="1445577"/>
    <lineage>
        <taxon>Eukaryota</taxon>
        <taxon>Fungi</taxon>
        <taxon>Dikarya</taxon>
        <taxon>Ascomycota</taxon>
        <taxon>Pezizomycotina</taxon>
        <taxon>Sordariomycetes</taxon>
        <taxon>Hypocreomycetidae</taxon>
        <taxon>Glomerellales</taxon>
        <taxon>Glomerellaceae</taxon>
        <taxon>Colletotrichum</taxon>
        <taxon>Colletotrichum acutatum species complex</taxon>
    </lineage>
</organism>
<dbReference type="EMBL" id="JARH01000489">
    <property type="protein sequence ID" value="EXF80012.1"/>
    <property type="molecule type" value="Genomic_DNA"/>
</dbReference>
<evidence type="ECO:0000256" key="1">
    <source>
        <dbReference type="SAM" id="SignalP"/>
    </source>
</evidence>
<evidence type="ECO:0000313" key="2">
    <source>
        <dbReference type="EMBL" id="EXF80012.1"/>
    </source>
</evidence>
<sequence length="156" mass="16691">MQIITLTACLTLLQVRPFGVLIRWQRETGYHLVPNLLDFTPVVDENDGSWNKQKLMKLLESCNSGRGFCKGGRCEPNNDPSGAGPFVGNFKECQTGNGRSQVDDFILGGGNQDAQVNAGAACNNGRGTCSARGACEPNNDPSGAGPFVGTFEECFK</sequence>
<proteinExistence type="predicted"/>
<name>A0A010QJ69_9PEZI</name>
<reference evidence="2 3" key="1">
    <citation type="submission" date="2014-02" db="EMBL/GenBank/DDBJ databases">
        <title>The genome sequence of Colletotrichum fioriniae PJ7.</title>
        <authorList>
            <person name="Baroncelli R."/>
            <person name="Thon M.R."/>
        </authorList>
    </citation>
    <scope>NUCLEOTIDE SEQUENCE [LARGE SCALE GENOMIC DNA]</scope>
    <source>
        <strain evidence="2 3">PJ7</strain>
    </source>
</reference>
<keyword evidence="1" id="KW-0732">Signal</keyword>
<feature type="chain" id="PRO_5001455953" evidence="1">
    <location>
        <begin position="18"/>
        <end position="156"/>
    </location>
</feature>
<feature type="signal peptide" evidence="1">
    <location>
        <begin position="1"/>
        <end position="17"/>
    </location>
</feature>
<dbReference type="HOGENOM" id="CLU_1686424_0_0_1"/>
<evidence type="ECO:0000313" key="3">
    <source>
        <dbReference type="Proteomes" id="UP000020467"/>
    </source>
</evidence>
<gene>
    <name evidence="2" type="ORF">CFIO01_00908</name>
</gene>